<proteinExistence type="predicted"/>
<name>A0A2U3KDR3_9BACT</name>
<dbReference type="OrthoDB" id="8778261at2"/>
<dbReference type="AlphaFoldDB" id="A0A2U3KDR3"/>
<gene>
    <name evidence="1" type="ORF">SBA1_1830003</name>
</gene>
<sequence>MIDLPHGGGGRFSEYDLVEHIRAAKPPRDYIIQGQADRKLAQHPKHSLDCWLRKFSRYKDTKQAVNSVIDDLLATGLFVLVKKLRCPDSGSYCKGIRLA</sequence>
<dbReference type="EMBL" id="OMOD01000094">
    <property type="protein sequence ID" value="SPF37783.1"/>
    <property type="molecule type" value="Genomic_DNA"/>
</dbReference>
<evidence type="ECO:0000313" key="2">
    <source>
        <dbReference type="Proteomes" id="UP000238701"/>
    </source>
</evidence>
<dbReference type="Proteomes" id="UP000238701">
    <property type="component" value="Unassembled WGS sequence"/>
</dbReference>
<reference evidence="2" key="1">
    <citation type="submission" date="2018-02" db="EMBL/GenBank/DDBJ databases">
        <authorList>
            <person name="Hausmann B."/>
        </authorList>
    </citation>
    <scope>NUCLEOTIDE SEQUENCE [LARGE SCALE GENOMIC DNA]</scope>
    <source>
        <strain evidence="2">Peat soil MAG SbA1</strain>
    </source>
</reference>
<protein>
    <submittedName>
        <fullName evidence="1">Uncharacterized protein</fullName>
    </submittedName>
</protein>
<organism evidence="1 2">
    <name type="scientific">Candidatus Sulfotelmatobacter kueseliae</name>
    <dbReference type="NCBI Taxonomy" id="2042962"/>
    <lineage>
        <taxon>Bacteria</taxon>
        <taxon>Pseudomonadati</taxon>
        <taxon>Acidobacteriota</taxon>
        <taxon>Terriglobia</taxon>
        <taxon>Terriglobales</taxon>
        <taxon>Candidatus Korobacteraceae</taxon>
        <taxon>Candidatus Sulfotelmatobacter</taxon>
    </lineage>
</organism>
<evidence type="ECO:0000313" key="1">
    <source>
        <dbReference type="EMBL" id="SPF37783.1"/>
    </source>
</evidence>
<accession>A0A2U3KDR3</accession>